<evidence type="ECO:0008006" key="3">
    <source>
        <dbReference type="Google" id="ProtNLM"/>
    </source>
</evidence>
<gene>
    <name evidence="1" type="ORF">NRP21_01060</name>
</gene>
<accession>A0ABT1WXS2</accession>
<dbReference type="Proteomes" id="UP001524642">
    <property type="component" value="Unassembled WGS sequence"/>
</dbReference>
<comment type="caution">
    <text evidence="1">The sequence shown here is derived from an EMBL/GenBank/DDBJ whole genome shotgun (WGS) entry which is preliminary data.</text>
</comment>
<reference evidence="1 2" key="1">
    <citation type="submission" date="2022-06" db="EMBL/GenBank/DDBJ databases">
        <title>Roseomonas CN29.</title>
        <authorList>
            <person name="Cheng Y."/>
            <person name="He X."/>
        </authorList>
    </citation>
    <scope>NUCLEOTIDE SEQUENCE [LARGE SCALE GENOMIC DNA]</scope>
    <source>
        <strain evidence="1 2">CN29</strain>
    </source>
</reference>
<dbReference type="RefSeq" id="WP_257714317.1">
    <property type="nucleotide sequence ID" value="NZ_JANJOU010000001.1"/>
</dbReference>
<evidence type="ECO:0000313" key="2">
    <source>
        <dbReference type="Proteomes" id="UP001524642"/>
    </source>
</evidence>
<dbReference type="EMBL" id="JANJOU010000001">
    <property type="protein sequence ID" value="MCR0980635.1"/>
    <property type="molecule type" value="Genomic_DNA"/>
</dbReference>
<proteinExistence type="predicted"/>
<sequence length="217" mass="23292">MTALTPGVIVPHEVEQRRALLCFATNVGTDNYGQGDSKILEMTGADLALLNSGRAPLLDGHLHQLTAVLGVVETAWIEGGSAWCIARFASHTAALDAWGMVRDRIVTNVSMGFSYLSGQQDADGAERISTWRPFEVSLCAVPKSWTAGVLPQPQAEAMEAVVDAAEAAQRRRVADQVKQLQTQEKRRWAETISPTVAQRLGTDPALTAEVIAEASAV</sequence>
<keyword evidence="2" id="KW-1185">Reference proteome</keyword>
<organism evidence="1 2">
    <name type="scientific">Roseomonas populi</name>
    <dbReference type="NCBI Taxonomy" id="3121582"/>
    <lineage>
        <taxon>Bacteria</taxon>
        <taxon>Pseudomonadati</taxon>
        <taxon>Pseudomonadota</taxon>
        <taxon>Alphaproteobacteria</taxon>
        <taxon>Acetobacterales</taxon>
        <taxon>Roseomonadaceae</taxon>
        <taxon>Roseomonas</taxon>
    </lineage>
</organism>
<name>A0ABT1WXS2_9PROT</name>
<evidence type="ECO:0000313" key="1">
    <source>
        <dbReference type="EMBL" id="MCR0980635.1"/>
    </source>
</evidence>
<protein>
    <recommendedName>
        <fullName evidence="3">HK97 family phage prohead protease</fullName>
    </recommendedName>
</protein>